<dbReference type="AlphaFoldDB" id="A0A7Y9ISG6"/>
<dbReference type="SUPFAM" id="SSF81342">
    <property type="entry name" value="Transmembrane di-heme cytochromes"/>
    <property type="match status" value="1"/>
</dbReference>
<evidence type="ECO:0000256" key="4">
    <source>
        <dbReference type="ARBA" id="ARBA00022448"/>
    </source>
</evidence>
<feature type="transmembrane region" description="Helical" evidence="14">
    <location>
        <begin position="273"/>
        <end position="293"/>
    </location>
</feature>
<dbReference type="GO" id="GO:0009055">
    <property type="term" value="F:electron transfer activity"/>
    <property type="evidence" value="ECO:0007669"/>
    <property type="project" value="InterPro"/>
</dbReference>
<dbReference type="InterPro" id="IPR016174">
    <property type="entry name" value="Di-haem_cyt_TM"/>
</dbReference>
<feature type="compositionally biased region" description="Low complexity" evidence="13">
    <location>
        <begin position="75"/>
        <end position="88"/>
    </location>
</feature>
<dbReference type="Proteomes" id="UP000542125">
    <property type="component" value="Unassembled WGS sequence"/>
</dbReference>
<keyword evidence="4" id="KW-0813">Transport</keyword>
<dbReference type="Pfam" id="PF01292">
    <property type="entry name" value="Ni_hydr_CYTB"/>
    <property type="match status" value="1"/>
</dbReference>
<dbReference type="GO" id="GO:0009061">
    <property type="term" value="P:anaerobic respiration"/>
    <property type="evidence" value="ECO:0007669"/>
    <property type="project" value="TreeGrafter"/>
</dbReference>
<evidence type="ECO:0000313" key="18">
    <source>
        <dbReference type="Proteomes" id="UP000542125"/>
    </source>
</evidence>
<evidence type="ECO:0000256" key="12">
    <source>
        <dbReference type="ARBA" id="ARBA00023136"/>
    </source>
</evidence>
<keyword evidence="18" id="KW-1185">Reference proteome</keyword>
<dbReference type="GO" id="GO:0005886">
    <property type="term" value="C:plasma membrane"/>
    <property type="evidence" value="ECO:0007669"/>
    <property type="project" value="UniProtKB-SubCell"/>
</dbReference>
<evidence type="ECO:0000256" key="6">
    <source>
        <dbReference type="ARBA" id="ARBA00022617"/>
    </source>
</evidence>
<dbReference type="GO" id="GO:0015944">
    <property type="term" value="P:formate oxidation"/>
    <property type="evidence" value="ECO:0007669"/>
    <property type="project" value="TreeGrafter"/>
</dbReference>
<feature type="transmembrane region" description="Helical" evidence="14">
    <location>
        <begin position="369"/>
        <end position="390"/>
    </location>
</feature>
<name>A0A7Y9ISG6_9BURK</name>
<keyword evidence="6" id="KW-0349">Heme</keyword>
<evidence type="ECO:0000256" key="15">
    <source>
        <dbReference type="SAM" id="SignalP"/>
    </source>
</evidence>
<evidence type="ECO:0000256" key="11">
    <source>
        <dbReference type="ARBA" id="ARBA00023004"/>
    </source>
</evidence>
<dbReference type="PANTHER" id="PTHR30074">
    <property type="entry name" value="FORMATE DEHYDROGENASE, NITRATE-INDUCIBLE, CYTOCHROME B556 FDN SUBUNIT"/>
    <property type="match status" value="1"/>
</dbReference>
<feature type="signal peptide" evidence="15">
    <location>
        <begin position="1"/>
        <end position="23"/>
    </location>
</feature>
<evidence type="ECO:0000256" key="3">
    <source>
        <dbReference type="ARBA" id="ARBA00010747"/>
    </source>
</evidence>
<evidence type="ECO:0000256" key="7">
    <source>
        <dbReference type="ARBA" id="ARBA00022692"/>
    </source>
</evidence>
<organism evidence="17 18">
    <name type="scientific">Pigmentiphaga litoralis</name>
    <dbReference type="NCBI Taxonomy" id="516702"/>
    <lineage>
        <taxon>Bacteria</taxon>
        <taxon>Pseudomonadati</taxon>
        <taxon>Pseudomonadota</taxon>
        <taxon>Betaproteobacteria</taxon>
        <taxon>Burkholderiales</taxon>
        <taxon>Alcaligenaceae</taxon>
        <taxon>Pigmentiphaga</taxon>
    </lineage>
</organism>
<evidence type="ECO:0000256" key="13">
    <source>
        <dbReference type="SAM" id="MobiDB-lite"/>
    </source>
</evidence>
<dbReference type="GO" id="GO:0008863">
    <property type="term" value="F:formate dehydrogenase (NAD+) activity"/>
    <property type="evidence" value="ECO:0007669"/>
    <property type="project" value="InterPro"/>
</dbReference>
<evidence type="ECO:0000256" key="5">
    <source>
        <dbReference type="ARBA" id="ARBA00022475"/>
    </source>
</evidence>
<evidence type="ECO:0000259" key="16">
    <source>
        <dbReference type="Pfam" id="PF01292"/>
    </source>
</evidence>
<keyword evidence="10 14" id="KW-1133">Transmembrane helix</keyword>
<comment type="subcellular location">
    <subcellularLocation>
        <location evidence="2">Cell membrane</location>
        <topology evidence="2">Multi-pass membrane protein</topology>
    </subcellularLocation>
</comment>
<feature type="compositionally biased region" description="Low complexity" evidence="13">
    <location>
        <begin position="20"/>
        <end position="55"/>
    </location>
</feature>
<evidence type="ECO:0000256" key="1">
    <source>
        <dbReference type="ARBA" id="ARBA00001971"/>
    </source>
</evidence>
<dbReference type="GO" id="GO:0022904">
    <property type="term" value="P:respiratory electron transport chain"/>
    <property type="evidence" value="ECO:0007669"/>
    <property type="project" value="InterPro"/>
</dbReference>
<keyword evidence="5" id="KW-1003">Cell membrane</keyword>
<protein>
    <submittedName>
        <fullName evidence="17">Formate dehydrogenase subunit gamma</fullName>
    </submittedName>
</protein>
<feature type="domain" description="Cytochrome b561 bacterial/Ni-hydrogenase" evidence="16">
    <location>
        <begin position="221"/>
        <end position="402"/>
    </location>
</feature>
<dbReference type="InterPro" id="IPR006471">
    <property type="entry name" value="Formate_DH_gsu"/>
</dbReference>
<comment type="cofactor">
    <cofactor evidence="1">
        <name>heme</name>
        <dbReference type="ChEBI" id="CHEBI:30413"/>
    </cofactor>
</comment>
<dbReference type="InterPro" id="IPR051817">
    <property type="entry name" value="FDH_cytochrome_b556_subunit"/>
</dbReference>
<keyword evidence="12 14" id="KW-0472">Membrane</keyword>
<accession>A0A7Y9ISG6</accession>
<keyword evidence="11" id="KW-0408">Iron</keyword>
<feature type="transmembrane region" description="Helical" evidence="14">
    <location>
        <begin position="329"/>
        <end position="349"/>
    </location>
</feature>
<evidence type="ECO:0000256" key="2">
    <source>
        <dbReference type="ARBA" id="ARBA00004651"/>
    </source>
</evidence>
<dbReference type="InterPro" id="IPR011577">
    <property type="entry name" value="Cyt_b561_bac/Ni-Hgenase"/>
</dbReference>
<feature type="transmembrane region" description="Helical" evidence="14">
    <location>
        <begin position="182"/>
        <end position="204"/>
    </location>
</feature>
<sequence>MIRSSFATLLLGAALLSPAGAQTADPSVSPATGPAATSPATTPAPSSAPLQAPVARDAQPGSTANPTAAPPSNMPTTASPTGAPTTGAGSLGGIQSTNIFEVKPDASADPGYAEQNNAQRGRVQPGNNAPIWREVNSGKPGYSSLPHSQAPEAGILIQKFTQYPGSMFTTAGEAWRQTRNNWLIPYGGALMLIVLVAILLFYFAKGPIKVHGKPTGRLIERFTYFERACHWVNAIAFCILAISGIVMAFGKFFALPILGGQIFGPITWVLKTIHNFVGPAFVVSLIVMFFAFVRDNFPDKSDWLWIRKGGGLFNGEHVPAGRFNAGEKLVFWGGVLFLGIFVTLSGLFLDHLLPVGEYTRGNMQIAHMVHAVATILMMCMIMGHIYLGTFGMNGAYRAMKTGYVDETWAREHHEIWYDDIKAGKIPAQRTPDPSVAKTPTRPARA</sequence>
<dbReference type="EMBL" id="JACBYR010000001">
    <property type="protein sequence ID" value="NYE82220.1"/>
    <property type="molecule type" value="Genomic_DNA"/>
</dbReference>
<dbReference type="GO" id="GO:0046872">
    <property type="term" value="F:metal ion binding"/>
    <property type="evidence" value="ECO:0007669"/>
    <property type="project" value="UniProtKB-KW"/>
</dbReference>
<proteinExistence type="inferred from homology"/>
<feature type="transmembrane region" description="Helical" evidence="14">
    <location>
        <begin position="231"/>
        <end position="253"/>
    </location>
</feature>
<dbReference type="NCBIfam" id="TIGR01583">
    <property type="entry name" value="formate-DH-gamm"/>
    <property type="match status" value="1"/>
</dbReference>
<comment type="similarity">
    <text evidence="3">Belongs to the formate dehydrogenase gamma subunit family.</text>
</comment>
<evidence type="ECO:0000313" key="17">
    <source>
        <dbReference type="EMBL" id="NYE82220.1"/>
    </source>
</evidence>
<keyword evidence="7 14" id="KW-0812">Transmembrane</keyword>
<feature type="chain" id="PRO_5031369444" evidence="15">
    <location>
        <begin position="24"/>
        <end position="445"/>
    </location>
</feature>
<gene>
    <name evidence="17" type="ORF">FHW18_001491</name>
</gene>
<evidence type="ECO:0000256" key="10">
    <source>
        <dbReference type="ARBA" id="ARBA00022989"/>
    </source>
</evidence>
<reference evidence="17 18" key="1">
    <citation type="submission" date="2020-07" db="EMBL/GenBank/DDBJ databases">
        <title>Genomic Encyclopedia of Type Strains, Phase IV (KMG-V): Genome sequencing to study the core and pangenomes of soil and plant-associated prokaryotes.</title>
        <authorList>
            <person name="Whitman W."/>
        </authorList>
    </citation>
    <scope>NUCLEOTIDE SEQUENCE [LARGE SCALE GENOMIC DNA]</scope>
    <source>
        <strain evidence="17 18">SAS40</strain>
    </source>
</reference>
<comment type="caution">
    <text evidence="17">The sequence shown here is derived from an EMBL/GenBank/DDBJ whole genome shotgun (WGS) entry which is preliminary data.</text>
</comment>
<feature type="region of interest" description="Disordered" evidence="13">
    <location>
        <begin position="20"/>
        <end position="144"/>
    </location>
</feature>
<evidence type="ECO:0000256" key="9">
    <source>
        <dbReference type="ARBA" id="ARBA00022982"/>
    </source>
</evidence>
<keyword evidence="9" id="KW-0249">Electron transport</keyword>
<keyword evidence="15" id="KW-0732">Signal</keyword>
<evidence type="ECO:0000256" key="8">
    <source>
        <dbReference type="ARBA" id="ARBA00022723"/>
    </source>
</evidence>
<dbReference type="PANTHER" id="PTHR30074:SF6">
    <property type="entry name" value="FORMATE DEHYDROGENASE GAMMA SUBUNIT"/>
    <property type="match status" value="1"/>
</dbReference>
<dbReference type="GO" id="GO:0036397">
    <property type="term" value="F:formate dehydrogenase (quinone) activity"/>
    <property type="evidence" value="ECO:0007669"/>
    <property type="project" value="TreeGrafter"/>
</dbReference>
<evidence type="ECO:0000256" key="14">
    <source>
        <dbReference type="SAM" id="Phobius"/>
    </source>
</evidence>
<keyword evidence="8" id="KW-0479">Metal-binding</keyword>
<dbReference type="Gene3D" id="1.20.950.20">
    <property type="entry name" value="Transmembrane di-heme cytochromes, Chain C"/>
    <property type="match status" value="1"/>
</dbReference>
<dbReference type="GO" id="GO:0009326">
    <property type="term" value="C:formate dehydrogenase complex"/>
    <property type="evidence" value="ECO:0007669"/>
    <property type="project" value="InterPro"/>
</dbReference>